<evidence type="ECO:0000256" key="4">
    <source>
        <dbReference type="ARBA" id="ARBA00022824"/>
    </source>
</evidence>
<accession>A0A9P0B996</accession>
<dbReference type="EMBL" id="OV121138">
    <property type="protein sequence ID" value="CAH0560495.1"/>
    <property type="molecule type" value="Genomic_DNA"/>
</dbReference>
<dbReference type="AlphaFoldDB" id="A0A9P0B996"/>
<dbReference type="GO" id="GO:0005634">
    <property type="term" value="C:nucleus"/>
    <property type="evidence" value="ECO:0007669"/>
    <property type="project" value="UniProtKB-SubCell"/>
</dbReference>
<feature type="domain" description="BHLH" evidence="12">
    <location>
        <begin position="251"/>
        <end position="301"/>
    </location>
</feature>
<keyword evidence="7" id="KW-0238">DNA-binding</keyword>
<keyword evidence="10" id="KW-0539">Nucleus</keyword>
<dbReference type="GO" id="GO:0000981">
    <property type="term" value="F:DNA-binding transcription factor activity, RNA polymerase II-specific"/>
    <property type="evidence" value="ECO:0007669"/>
    <property type="project" value="TreeGrafter"/>
</dbReference>
<organism evidence="13 14">
    <name type="scientific">Brassicogethes aeneus</name>
    <name type="common">Rape pollen beetle</name>
    <name type="synonym">Meligethes aeneus</name>
    <dbReference type="NCBI Taxonomy" id="1431903"/>
    <lineage>
        <taxon>Eukaryota</taxon>
        <taxon>Metazoa</taxon>
        <taxon>Ecdysozoa</taxon>
        <taxon>Arthropoda</taxon>
        <taxon>Hexapoda</taxon>
        <taxon>Insecta</taxon>
        <taxon>Pterygota</taxon>
        <taxon>Neoptera</taxon>
        <taxon>Endopterygota</taxon>
        <taxon>Coleoptera</taxon>
        <taxon>Polyphaga</taxon>
        <taxon>Cucujiformia</taxon>
        <taxon>Nitidulidae</taxon>
        <taxon>Meligethinae</taxon>
        <taxon>Brassicogethes</taxon>
    </lineage>
</organism>
<evidence type="ECO:0000256" key="10">
    <source>
        <dbReference type="ARBA" id="ARBA00023242"/>
    </source>
</evidence>
<dbReference type="InterPro" id="IPR036638">
    <property type="entry name" value="HLH_DNA-bd_sf"/>
</dbReference>
<keyword evidence="4" id="KW-0256">Endoplasmic reticulum</keyword>
<evidence type="ECO:0000313" key="13">
    <source>
        <dbReference type="EMBL" id="CAH0560495.1"/>
    </source>
</evidence>
<dbReference type="Proteomes" id="UP001154078">
    <property type="component" value="Chromosome 7"/>
</dbReference>
<evidence type="ECO:0000313" key="14">
    <source>
        <dbReference type="Proteomes" id="UP001154078"/>
    </source>
</evidence>
<comment type="subcellular location">
    <subcellularLocation>
        <location evidence="2">Endoplasmic reticulum membrane</location>
        <topology evidence="2">Multi-pass membrane protein</topology>
    </subcellularLocation>
    <subcellularLocation>
        <location evidence="1">Nucleus</location>
    </subcellularLocation>
</comment>
<evidence type="ECO:0000256" key="7">
    <source>
        <dbReference type="ARBA" id="ARBA00023125"/>
    </source>
</evidence>
<sequence length="1021" mass="114205">MGDNNSQFPTGDFNLNEIAGIDDFLNQYESELMKTDDLFEDDALLSQFDAQIPMDDLPLDLIGNMENGIEISGQSYTENVPQNNAFNTPQVVSAYENSQILTNAAISTQLPNVPVKNVSLQNQTAVIISPANASAPQKVVYHLPVQTNQHIILQQQQRKDISPKTQPVLVQNVGQLPPDKMPQIIKIIKTESPTQSTFMYTTSNPTPSLHSILNNNAQILTTTSIPFMLDTDNKVAINRMPPHKEVKVKEVKRSAHNAIERKYRTSINDKIVELKDIVVGTDAKLNKSAILKKTIEYIRFLQNSNSRLKQENMALKMSANRNTLKGLLTTGSEITYGPEDTPPHSDISSLSPVHSLPSSPEYSTNIKDESDEECVGVVRGMMDQSKLTLCMFMFVIVAFNPFGTAFNKLTGAGSGADSYSGRGILWNEPSNLPIYTSTILLSLFNFMVFGVCLIKMFVYGDPVLPTKSKQTQNFWQHRRQADKFLKEGDRLGAKQELLRSLQCYGISLPTSRIELFLCFGWQLFRQVMHRFWIGKYLSRHCGGFFVNGALRHEAQSSCKELALVYNDLHKIQLIGGEEETCHLFGLTTSLSALNMAEAANGRLSSINLIDIYVGVALRVKASFPAFMYPIQVYYLGLAKLASTNSCDPIPSRLQWLFTPSGYRFFLSYKNMKCTRDLQFTSKGTVLDPLALKLKHYRENLLESSLKVIVAPGSKNDDKKTEISDVLTYVKLLHDSFSVETKAIFGSNTATNYHDQVAEWWTAFISVACYWYLGEDGDAEKAYKKIETVPEVLTSSTNPIPKTIIAAYIARKKYLMDGNQKKLTKQCDYASQLLADSITYSSCKKKDKLVNMVLLVICDWLLETRTAMWEDSVENGNTGPVSNNYLTAFQKDLNSLRSLAEQMPSVVSRVFLYDATARLMAGAAPGRTQQLLHRSLRHRHLKTSMICKKGDRDDTVNGTERQHAAALYMACKHLPGQLMSSPGERAGMLVEAAKTLERIGDKKKLQDCYKLMKALGTNAVTN</sequence>
<keyword evidence="5" id="KW-1133">Transmembrane helix</keyword>
<evidence type="ECO:0000256" key="11">
    <source>
        <dbReference type="SAM" id="MobiDB-lite"/>
    </source>
</evidence>
<evidence type="ECO:0000256" key="6">
    <source>
        <dbReference type="ARBA" id="ARBA00023015"/>
    </source>
</evidence>
<dbReference type="PANTHER" id="PTHR46062:SF1">
    <property type="entry name" value="LP12374P"/>
    <property type="match status" value="1"/>
</dbReference>
<keyword evidence="14" id="KW-1185">Reference proteome</keyword>
<dbReference type="Gene3D" id="4.10.280.10">
    <property type="entry name" value="Helix-loop-helix DNA-binding domain"/>
    <property type="match status" value="1"/>
</dbReference>
<keyword evidence="3" id="KW-0812">Transmembrane</keyword>
<reference evidence="13" key="1">
    <citation type="submission" date="2021-12" db="EMBL/GenBank/DDBJ databases">
        <authorList>
            <person name="King R."/>
        </authorList>
    </citation>
    <scope>NUCLEOTIDE SEQUENCE</scope>
</reference>
<evidence type="ECO:0000256" key="1">
    <source>
        <dbReference type="ARBA" id="ARBA00004123"/>
    </source>
</evidence>
<dbReference type="CDD" id="cd11394">
    <property type="entry name" value="bHLHzip_SREBP"/>
    <property type="match status" value="1"/>
</dbReference>
<evidence type="ECO:0000256" key="9">
    <source>
        <dbReference type="ARBA" id="ARBA00023163"/>
    </source>
</evidence>
<name>A0A9P0B996_BRAAE</name>
<dbReference type="Pfam" id="PF00010">
    <property type="entry name" value="HLH"/>
    <property type="match status" value="1"/>
</dbReference>
<feature type="compositionally biased region" description="Low complexity" evidence="11">
    <location>
        <begin position="348"/>
        <end position="360"/>
    </location>
</feature>
<keyword evidence="6" id="KW-0805">Transcription regulation</keyword>
<evidence type="ECO:0000259" key="12">
    <source>
        <dbReference type="PROSITE" id="PS50888"/>
    </source>
</evidence>
<dbReference type="InterPro" id="IPR011598">
    <property type="entry name" value="bHLH_dom"/>
</dbReference>
<protein>
    <recommendedName>
        <fullName evidence="12">BHLH domain-containing protein</fullName>
    </recommendedName>
</protein>
<dbReference type="PROSITE" id="PS50888">
    <property type="entry name" value="BHLH"/>
    <property type="match status" value="1"/>
</dbReference>
<feature type="region of interest" description="Disordered" evidence="11">
    <location>
        <begin position="336"/>
        <end position="366"/>
    </location>
</feature>
<evidence type="ECO:0000256" key="2">
    <source>
        <dbReference type="ARBA" id="ARBA00004477"/>
    </source>
</evidence>
<evidence type="ECO:0000256" key="8">
    <source>
        <dbReference type="ARBA" id="ARBA00023136"/>
    </source>
</evidence>
<keyword evidence="8" id="KW-0472">Membrane</keyword>
<dbReference type="OrthoDB" id="2133190at2759"/>
<evidence type="ECO:0000256" key="5">
    <source>
        <dbReference type="ARBA" id="ARBA00022989"/>
    </source>
</evidence>
<dbReference type="GO" id="GO:0005789">
    <property type="term" value="C:endoplasmic reticulum membrane"/>
    <property type="evidence" value="ECO:0007669"/>
    <property type="project" value="UniProtKB-SubCell"/>
</dbReference>
<dbReference type="PANTHER" id="PTHR46062">
    <property type="entry name" value="STEROL REGULATORY ELEMENT-BINDING PROTEIN"/>
    <property type="match status" value="1"/>
</dbReference>
<keyword evidence="9" id="KW-0804">Transcription</keyword>
<gene>
    <name evidence="13" type="ORF">MELIAE_LOCUS10241</name>
</gene>
<dbReference type="SUPFAM" id="SSF47459">
    <property type="entry name" value="HLH, helix-loop-helix DNA-binding domain"/>
    <property type="match status" value="1"/>
</dbReference>
<dbReference type="SMART" id="SM00353">
    <property type="entry name" value="HLH"/>
    <property type="match status" value="1"/>
</dbReference>
<proteinExistence type="predicted"/>
<dbReference type="GO" id="GO:0046983">
    <property type="term" value="F:protein dimerization activity"/>
    <property type="evidence" value="ECO:0007669"/>
    <property type="project" value="InterPro"/>
</dbReference>
<dbReference type="GO" id="GO:0000978">
    <property type="term" value="F:RNA polymerase II cis-regulatory region sequence-specific DNA binding"/>
    <property type="evidence" value="ECO:0007669"/>
    <property type="project" value="TreeGrafter"/>
</dbReference>
<evidence type="ECO:0000256" key="3">
    <source>
        <dbReference type="ARBA" id="ARBA00022692"/>
    </source>
</evidence>